<feature type="compositionally biased region" description="Low complexity" evidence="3">
    <location>
        <begin position="217"/>
        <end position="228"/>
    </location>
</feature>
<dbReference type="InterPro" id="IPR013024">
    <property type="entry name" value="GGCT-like"/>
</dbReference>
<name>A0A679J2D1_VARPD</name>
<dbReference type="PANTHER" id="PTHR12192">
    <property type="entry name" value="CATION TRANSPORT PROTEIN CHAC-RELATED"/>
    <property type="match status" value="1"/>
</dbReference>
<dbReference type="EC" id="4.3.2.7" evidence="1"/>
<dbReference type="SUPFAM" id="SSF110857">
    <property type="entry name" value="Gamma-glutamyl cyclotransferase-like"/>
    <property type="match status" value="1"/>
</dbReference>
<feature type="region of interest" description="Disordered" evidence="3">
    <location>
        <begin position="200"/>
        <end position="240"/>
    </location>
</feature>
<dbReference type="AlphaFoldDB" id="A0A679J2D1"/>
<protein>
    <recommendedName>
        <fullName evidence="1">glutathione-specific gamma-glutamylcyclotransferase</fullName>
        <ecNumber evidence="1">4.3.2.7</ecNumber>
    </recommendedName>
</protein>
<dbReference type="Pfam" id="PF04752">
    <property type="entry name" value="ChaC"/>
    <property type="match status" value="1"/>
</dbReference>
<dbReference type="EMBL" id="LR743507">
    <property type="protein sequence ID" value="CAA2107475.1"/>
    <property type="molecule type" value="Genomic_DNA"/>
</dbReference>
<dbReference type="InterPro" id="IPR036568">
    <property type="entry name" value="GGCT-like_sf"/>
</dbReference>
<sequence length="240" mass="26763">MPAPLRDPQPMLERAIAEWGGHEDLWLFGYGSLIWRPEFDFIERRHASVRGWHRALKMWSRVNRGSVQVPGLVFGLLSGGSCRGMVFRVPKAEGLETLRRLWLREMPTGVYDPKWLRCGTAEGPVRALAFTLSRRSPNFTGELTDERYRHIFANAVGRYGTSLDYARQTLLELQRHSIHDAALARLVALVAVQEQQRQQLGEATADCDAPQPPVYVPGSAGASSSDPSSSPPCGPSKENK</sequence>
<evidence type="ECO:0000256" key="3">
    <source>
        <dbReference type="SAM" id="MobiDB-lite"/>
    </source>
</evidence>
<organism evidence="4">
    <name type="scientific">Variovorax paradoxus</name>
    <dbReference type="NCBI Taxonomy" id="34073"/>
    <lineage>
        <taxon>Bacteria</taxon>
        <taxon>Pseudomonadati</taxon>
        <taxon>Pseudomonadota</taxon>
        <taxon>Betaproteobacteria</taxon>
        <taxon>Burkholderiales</taxon>
        <taxon>Comamonadaceae</taxon>
        <taxon>Variovorax</taxon>
    </lineage>
</organism>
<dbReference type="InterPro" id="IPR006840">
    <property type="entry name" value="ChaC"/>
</dbReference>
<dbReference type="GO" id="GO:0061928">
    <property type="term" value="F:glutathione specific gamma-glutamylcyclotransferase activity"/>
    <property type="evidence" value="ECO:0007669"/>
    <property type="project" value="UniProtKB-EC"/>
</dbReference>
<proteinExistence type="predicted"/>
<keyword evidence="2" id="KW-0456">Lyase</keyword>
<evidence type="ECO:0000256" key="1">
    <source>
        <dbReference type="ARBA" id="ARBA00012344"/>
    </source>
</evidence>
<dbReference type="CDD" id="cd06661">
    <property type="entry name" value="GGCT_like"/>
    <property type="match status" value="1"/>
</dbReference>
<dbReference type="Gene3D" id="3.10.490.10">
    <property type="entry name" value="Gamma-glutamyl cyclotransferase-like"/>
    <property type="match status" value="1"/>
</dbReference>
<gene>
    <name evidence="4" type="ORF">VVAX_04252</name>
</gene>
<dbReference type="PANTHER" id="PTHR12192:SF2">
    <property type="entry name" value="GLUTATHIONE-SPECIFIC GAMMA-GLUTAMYLCYCLOTRANSFERASE 2"/>
    <property type="match status" value="1"/>
</dbReference>
<dbReference type="GO" id="GO:0005737">
    <property type="term" value="C:cytoplasm"/>
    <property type="evidence" value="ECO:0007669"/>
    <property type="project" value="TreeGrafter"/>
</dbReference>
<dbReference type="RefSeq" id="WP_339091790.1">
    <property type="nucleotide sequence ID" value="NZ_LR743507.1"/>
</dbReference>
<reference evidence="4" key="1">
    <citation type="submission" date="2019-12" db="EMBL/GenBank/DDBJ databases">
        <authorList>
            <person name="Cremers G."/>
        </authorList>
    </citation>
    <scope>NUCLEOTIDE SEQUENCE</scope>
    <source>
        <strain evidence="4">Vvax</strain>
    </source>
</reference>
<dbReference type="GO" id="GO:0006751">
    <property type="term" value="P:glutathione catabolic process"/>
    <property type="evidence" value="ECO:0007669"/>
    <property type="project" value="InterPro"/>
</dbReference>
<evidence type="ECO:0000256" key="2">
    <source>
        <dbReference type="ARBA" id="ARBA00023239"/>
    </source>
</evidence>
<accession>A0A679J2D1</accession>
<evidence type="ECO:0000313" key="4">
    <source>
        <dbReference type="EMBL" id="CAA2107475.1"/>
    </source>
</evidence>